<dbReference type="Pfam" id="PF09734">
    <property type="entry name" value="Tau95"/>
    <property type="match status" value="1"/>
</dbReference>
<feature type="compositionally biased region" description="Acidic residues" evidence="5">
    <location>
        <begin position="637"/>
        <end position="652"/>
    </location>
</feature>
<evidence type="ECO:0000313" key="8">
    <source>
        <dbReference type="EMBL" id="KAK3283988.1"/>
    </source>
</evidence>
<evidence type="ECO:0000256" key="2">
    <source>
        <dbReference type="ARBA" id="ARBA00023125"/>
    </source>
</evidence>
<dbReference type="GO" id="GO:0001003">
    <property type="term" value="F:RNA polymerase III type 2 promoter sequence-specific DNA binding"/>
    <property type="evidence" value="ECO:0007669"/>
    <property type="project" value="TreeGrafter"/>
</dbReference>
<gene>
    <name evidence="8" type="ORF">CYMTET_8340</name>
</gene>
<feature type="region of interest" description="Disordered" evidence="5">
    <location>
        <begin position="621"/>
        <end position="652"/>
    </location>
</feature>
<proteinExistence type="predicted"/>
<keyword evidence="4" id="KW-0539">Nucleus</keyword>
<feature type="region of interest" description="Disordered" evidence="5">
    <location>
        <begin position="86"/>
        <end position="113"/>
    </location>
</feature>
<dbReference type="InterPro" id="IPR042536">
    <property type="entry name" value="TFIIIC_tauA_Sfc1"/>
</dbReference>
<dbReference type="GO" id="GO:0005634">
    <property type="term" value="C:nucleus"/>
    <property type="evidence" value="ECO:0007669"/>
    <property type="project" value="UniProtKB-SubCell"/>
</dbReference>
<keyword evidence="9" id="KW-1185">Reference proteome</keyword>
<evidence type="ECO:0000259" key="7">
    <source>
        <dbReference type="Pfam" id="PF17682"/>
    </source>
</evidence>
<dbReference type="EMBL" id="LGRX02002553">
    <property type="protein sequence ID" value="KAK3283988.1"/>
    <property type="molecule type" value="Genomic_DNA"/>
</dbReference>
<dbReference type="GO" id="GO:0006384">
    <property type="term" value="P:transcription initiation at RNA polymerase III promoter"/>
    <property type="evidence" value="ECO:0007669"/>
    <property type="project" value="InterPro"/>
</dbReference>
<keyword evidence="2" id="KW-0238">DNA-binding</keyword>
<feature type="region of interest" description="Disordered" evidence="5">
    <location>
        <begin position="474"/>
        <end position="495"/>
    </location>
</feature>
<dbReference type="PANTHER" id="PTHR13230:SF5">
    <property type="entry name" value="GENERAL TRANSCRIPTION FACTOR 3C POLYPEPTIDE 5"/>
    <property type="match status" value="1"/>
</dbReference>
<dbReference type="GO" id="GO:0001002">
    <property type="term" value="F:RNA polymerase III type 1 promoter sequence-specific DNA binding"/>
    <property type="evidence" value="ECO:0007669"/>
    <property type="project" value="TreeGrafter"/>
</dbReference>
<evidence type="ECO:0000259" key="6">
    <source>
        <dbReference type="Pfam" id="PF09734"/>
    </source>
</evidence>
<evidence type="ECO:0000256" key="4">
    <source>
        <dbReference type="ARBA" id="ARBA00023242"/>
    </source>
</evidence>
<sequence>MTEPIGVEATGTVPSRKMFSVEYPGYVRNVQRMLNTLGGEVLLGKARASKASYLQLNYRPADPISHAMYGDLHETPSNLLLKISRKRTRPSDSTQQQNIESRGASSSGEDAGKVEITSDEIRAELVGRVVSTYKFNGLADFQYTAQGHKRSLLEYMQGMQEQDLHDSLPQKDDDSEVPLLVAPPLFAKMDTPYEPGYAYRSYYSSSTHNVKSAAKEQCVHHEVEFTAKDVPTEPLEGPPSTSSGKHEEAQVTLKKLFRSRPIWSSVALLSELDSRLLPVVRQVLGQHAYRFKNGPWRRLWIRLGVDPRSSPTLRTLQLMEIMLPEKWYDTPQRPARAADNPKVKKKTEGDRGRGRPIGGGRRVAQERRAMFNRVHSLEASVRDRAFATYCGEDAWQELPWQRFWSCQLTDLKHPEVASMVRRSEVMHKINGISGWYSRRRLAMIRRRITQLFANCRKEGSDGDLVNEGSAGDVMAADAGDAGESTELRGPTEADGELQEGAEMLFPGYGLEKVVLDGSMGVSRQGGATQEAEKERAEEDKEDEDEDDEEDYEDDEDEEEEELDTRTTDMHGVQVAFGAVGSHMAQRASVPDLSGVCGAGEVDEIPDHHEMKRLMHEAPTMDLDVDAGISDDAYQIYGEEEDEDDGSNDGLDD</sequence>
<dbReference type="Proteomes" id="UP001190700">
    <property type="component" value="Unassembled WGS sequence"/>
</dbReference>
<feature type="compositionally biased region" description="Basic and acidic residues" evidence="5">
    <location>
        <begin position="339"/>
        <end position="353"/>
    </location>
</feature>
<feature type="compositionally biased region" description="Polar residues" evidence="5">
    <location>
        <begin position="91"/>
        <end position="108"/>
    </location>
</feature>
<feature type="domain" description="Transcription factor IIIC subunit Tfc1/Sfc1 triple barrel" evidence="7">
    <location>
        <begin position="20"/>
        <end position="143"/>
    </location>
</feature>
<name>A0AAE0GTW4_9CHLO</name>
<reference evidence="8 9" key="1">
    <citation type="journal article" date="2015" name="Genome Biol. Evol.">
        <title>Comparative Genomics of a Bacterivorous Green Alga Reveals Evolutionary Causalities and Consequences of Phago-Mixotrophic Mode of Nutrition.</title>
        <authorList>
            <person name="Burns J.A."/>
            <person name="Paasch A."/>
            <person name="Narechania A."/>
            <person name="Kim E."/>
        </authorList>
    </citation>
    <scope>NUCLEOTIDE SEQUENCE [LARGE SCALE GENOMIC DNA]</scope>
    <source>
        <strain evidence="8 9">PLY_AMNH</strain>
    </source>
</reference>
<feature type="region of interest" description="Disordered" evidence="5">
    <location>
        <begin position="229"/>
        <end position="248"/>
    </location>
</feature>
<dbReference type="AlphaFoldDB" id="A0AAE0GTW4"/>
<feature type="compositionally biased region" description="Acidic residues" evidence="5">
    <location>
        <begin position="539"/>
        <end position="562"/>
    </location>
</feature>
<protein>
    <submittedName>
        <fullName evidence="8">Uncharacterized protein</fullName>
    </submittedName>
</protein>
<comment type="subcellular location">
    <subcellularLocation>
        <location evidence="1">Nucleus</location>
    </subcellularLocation>
</comment>
<dbReference type="InterPro" id="IPR040454">
    <property type="entry name" value="TF_IIIC_Tfc1/Sfc1"/>
</dbReference>
<evidence type="ECO:0000313" key="9">
    <source>
        <dbReference type="Proteomes" id="UP001190700"/>
    </source>
</evidence>
<dbReference type="InterPro" id="IPR019136">
    <property type="entry name" value="TF_IIIC_su-5_HTH"/>
</dbReference>
<dbReference type="Pfam" id="PF17682">
    <property type="entry name" value="Tau95_N"/>
    <property type="match status" value="1"/>
</dbReference>
<dbReference type="GO" id="GO:0000127">
    <property type="term" value="C:transcription factor TFIIIC complex"/>
    <property type="evidence" value="ECO:0007669"/>
    <property type="project" value="InterPro"/>
</dbReference>
<evidence type="ECO:0000256" key="5">
    <source>
        <dbReference type="SAM" id="MobiDB-lite"/>
    </source>
</evidence>
<keyword evidence="3" id="KW-0804">Transcription</keyword>
<feature type="region of interest" description="Disordered" evidence="5">
    <location>
        <begin position="332"/>
        <end position="359"/>
    </location>
</feature>
<feature type="region of interest" description="Disordered" evidence="5">
    <location>
        <begin position="520"/>
        <end position="570"/>
    </location>
</feature>
<feature type="domain" description="Transcription factor IIIC subunit 5 HTH" evidence="6">
    <location>
        <begin position="181"/>
        <end position="319"/>
    </location>
</feature>
<dbReference type="PANTHER" id="PTHR13230">
    <property type="entry name" value="GENERAL TRANSCRIPTION FACTOR IIIC, POLYPEPTIDE 5"/>
    <property type="match status" value="1"/>
</dbReference>
<dbReference type="Gene3D" id="3.30.200.160">
    <property type="entry name" value="TFIIIC, subcomplex tauA, subunit Sfc1, barrel domain"/>
    <property type="match status" value="1"/>
</dbReference>
<evidence type="ECO:0000256" key="3">
    <source>
        <dbReference type="ARBA" id="ARBA00023163"/>
    </source>
</evidence>
<organism evidence="8 9">
    <name type="scientific">Cymbomonas tetramitiformis</name>
    <dbReference type="NCBI Taxonomy" id="36881"/>
    <lineage>
        <taxon>Eukaryota</taxon>
        <taxon>Viridiplantae</taxon>
        <taxon>Chlorophyta</taxon>
        <taxon>Pyramimonadophyceae</taxon>
        <taxon>Pyramimonadales</taxon>
        <taxon>Pyramimonadaceae</taxon>
        <taxon>Cymbomonas</taxon>
    </lineage>
</organism>
<evidence type="ECO:0000256" key="1">
    <source>
        <dbReference type="ARBA" id="ARBA00004123"/>
    </source>
</evidence>
<accession>A0AAE0GTW4</accession>
<comment type="caution">
    <text evidence="8">The sequence shown here is derived from an EMBL/GenBank/DDBJ whole genome shotgun (WGS) entry which is preliminary data.</text>
</comment>
<dbReference type="InterPro" id="IPR041499">
    <property type="entry name" value="Tfc1/Sfc1_N"/>
</dbReference>